<evidence type="ECO:0000313" key="4">
    <source>
        <dbReference type="EMBL" id="CCW34047.1"/>
    </source>
</evidence>
<dbReference type="SUPFAM" id="SSF55909">
    <property type="entry name" value="Pentein"/>
    <property type="match status" value="1"/>
</dbReference>
<dbReference type="OrthoDB" id="9814070at2"/>
<dbReference type="FunCoup" id="S0EUM4">
    <property type="interactions" value="22"/>
</dbReference>
<dbReference type="AlphaFoldDB" id="S0EUM4"/>
<dbReference type="InterPro" id="IPR033199">
    <property type="entry name" value="DDAH-like"/>
</dbReference>
<organism evidence="4 5">
    <name type="scientific">Chthonomonas calidirosea (strain DSM 23976 / ICMP 18418 / T49)</name>
    <dbReference type="NCBI Taxonomy" id="1303518"/>
    <lineage>
        <taxon>Bacteria</taxon>
        <taxon>Bacillati</taxon>
        <taxon>Armatimonadota</taxon>
        <taxon>Chthonomonadia</taxon>
        <taxon>Chthonomonadales</taxon>
        <taxon>Chthonomonadaceae</taxon>
        <taxon>Chthonomonas</taxon>
    </lineage>
</organism>
<evidence type="ECO:0000256" key="3">
    <source>
        <dbReference type="PIRSR" id="PIRSR633199-1"/>
    </source>
</evidence>
<dbReference type="GO" id="GO:0006525">
    <property type="term" value="P:arginine metabolic process"/>
    <property type="evidence" value="ECO:0007669"/>
    <property type="project" value="TreeGrafter"/>
</dbReference>
<protein>
    <submittedName>
        <fullName evidence="4">N-Dimethylarginine dimethylaminohydrolase</fullName>
    </submittedName>
</protein>
<dbReference type="GO" id="GO:0016403">
    <property type="term" value="F:dimethylargininase activity"/>
    <property type="evidence" value="ECO:0007669"/>
    <property type="project" value="TreeGrafter"/>
</dbReference>
<keyword evidence="2 4" id="KW-0378">Hydrolase</keyword>
<dbReference type="HOGENOM" id="CLU_057463_0_0_0"/>
<keyword evidence="5" id="KW-1185">Reference proteome</keyword>
<dbReference type="KEGG" id="ccz:CCALI_00210"/>
<dbReference type="PATRIC" id="fig|1303518.3.peg.210"/>
<dbReference type="PANTHER" id="PTHR12737">
    <property type="entry name" value="DIMETHYLARGININE DIMETHYLAMINOHYDROLASE"/>
    <property type="match status" value="1"/>
</dbReference>
<proteinExistence type="inferred from homology"/>
<dbReference type="Pfam" id="PF19420">
    <property type="entry name" value="DDAH_eukar"/>
    <property type="match status" value="1"/>
</dbReference>
<dbReference type="GO" id="GO:0045429">
    <property type="term" value="P:positive regulation of nitric oxide biosynthetic process"/>
    <property type="evidence" value="ECO:0007669"/>
    <property type="project" value="TreeGrafter"/>
</dbReference>
<comment type="similarity">
    <text evidence="1">Belongs to the DDAH family.</text>
</comment>
<dbReference type="RefSeq" id="WP_016481611.1">
    <property type="nucleotide sequence ID" value="NC_021487.1"/>
</dbReference>
<gene>
    <name evidence="4" type="ORF">CCALI_00210</name>
</gene>
<feature type="active site" description="Nucleophile" evidence="3">
    <location>
        <position position="263"/>
    </location>
</feature>
<evidence type="ECO:0000256" key="1">
    <source>
        <dbReference type="ARBA" id="ARBA00008532"/>
    </source>
</evidence>
<reference evidence="5" key="1">
    <citation type="submission" date="2013-03" db="EMBL/GenBank/DDBJ databases">
        <title>Genome sequence of Chthonomonas calidirosea, the first sequenced genome from the Armatimonadetes phylum (formally candidate division OP10).</title>
        <authorList>
            <person name="Lee K.C.Y."/>
            <person name="Morgan X.C."/>
            <person name="Dunfield P.F."/>
            <person name="Tamas I."/>
            <person name="Houghton K.M."/>
            <person name="Vyssotski M."/>
            <person name="Ryan J.L.J."/>
            <person name="Lagutin K."/>
            <person name="McDonald I.R."/>
            <person name="Stott M.B."/>
        </authorList>
    </citation>
    <scope>NUCLEOTIDE SEQUENCE [LARGE SCALE GENOMIC DNA]</scope>
    <source>
        <strain evidence="5">DSM 23976 / ICMP 18418 / T49</strain>
    </source>
</reference>
<dbReference type="STRING" id="454171.CP488_00947"/>
<feature type="active site" description="Proton donor" evidence="3">
    <location>
        <position position="170"/>
    </location>
</feature>
<evidence type="ECO:0000256" key="2">
    <source>
        <dbReference type="ARBA" id="ARBA00022801"/>
    </source>
</evidence>
<name>S0EUM4_CHTCT</name>
<accession>S0EUM4</accession>
<dbReference type="EMBL" id="HF951689">
    <property type="protein sequence ID" value="CCW34047.1"/>
    <property type="molecule type" value="Genomic_DNA"/>
</dbReference>
<evidence type="ECO:0000313" key="5">
    <source>
        <dbReference type="Proteomes" id="UP000014227"/>
    </source>
</evidence>
<dbReference type="Proteomes" id="UP000014227">
    <property type="component" value="Chromosome I"/>
</dbReference>
<dbReference type="PANTHER" id="PTHR12737:SF9">
    <property type="entry name" value="DIMETHYLARGININASE"/>
    <property type="match status" value="1"/>
</dbReference>
<dbReference type="InParanoid" id="S0EUM4"/>
<dbReference type="GO" id="GO:0000052">
    <property type="term" value="P:citrulline metabolic process"/>
    <property type="evidence" value="ECO:0007669"/>
    <property type="project" value="TreeGrafter"/>
</dbReference>
<dbReference type="eggNOG" id="COG1834">
    <property type="taxonomic scope" value="Bacteria"/>
</dbReference>
<dbReference type="GO" id="GO:0016597">
    <property type="term" value="F:amino acid binding"/>
    <property type="evidence" value="ECO:0007669"/>
    <property type="project" value="TreeGrafter"/>
</dbReference>
<dbReference type="Gene3D" id="3.75.10.10">
    <property type="entry name" value="L-arginine/glycine Amidinotransferase, Chain A"/>
    <property type="match status" value="1"/>
</dbReference>
<sequence>MTAASTIHQVLMCPPTAYDVCYEINPWMHLENRPDRSLAAKQWDALYQVLATKIGLTVHLIPQPPECPDMVFTANAGLVYEGKALLSQFRYPQRQPEVAYFRTWFEQQGYQVITPPSNCHFEGEGDALFVGDVLAAGYLKRSDICSHRWLADTLGLPVLSLELVDDRWYHLDTCFLPLEAHLVAYYPEAFDDYARTVIENNFETIPVCEEEALRFACNAVVIGHQVVLPTGCPQLTDALQQRGFVCYAVEMSEFLKAGGAAKCLTLLLR</sequence>